<dbReference type="AlphaFoldDB" id="A0A4Y3K7Y7"/>
<gene>
    <name evidence="1" type="ORF">CUD01_05060</name>
</gene>
<keyword evidence="2" id="KW-1185">Reference proteome</keyword>
<evidence type="ECO:0000313" key="1">
    <source>
        <dbReference type="EMBL" id="GEA80062.1"/>
    </source>
</evidence>
<dbReference type="EMBL" id="BJLP01000005">
    <property type="protein sequence ID" value="GEA80062.1"/>
    <property type="molecule type" value="Genomic_DNA"/>
</dbReference>
<organism evidence="1 2">
    <name type="scientific">Cellulomonas uda</name>
    <dbReference type="NCBI Taxonomy" id="1714"/>
    <lineage>
        <taxon>Bacteria</taxon>
        <taxon>Bacillati</taxon>
        <taxon>Actinomycetota</taxon>
        <taxon>Actinomycetes</taxon>
        <taxon>Micrococcales</taxon>
        <taxon>Cellulomonadaceae</taxon>
        <taxon>Cellulomonas</taxon>
    </lineage>
</organism>
<dbReference type="Proteomes" id="UP000315842">
    <property type="component" value="Unassembled WGS sequence"/>
</dbReference>
<sequence length="111" mass="12070">MLPVIIGVLVALVVAGLVLLVASTSDADERRDDESPLRAFRRGWRARKNPAPDQVDAARAAEAEPVDLSLADFLRATAEQGEGYLHVDDLQAGLHRAREKAARAIPLRRHG</sequence>
<accession>A0A4Y3K7Y7</accession>
<protein>
    <submittedName>
        <fullName evidence="1">Uncharacterized protein</fullName>
    </submittedName>
</protein>
<name>A0A4Y3K7Y7_CELUD</name>
<proteinExistence type="predicted"/>
<dbReference type="RefSeq" id="WP_141318474.1">
    <property type="nucleotide sequence ID" value="NZ_BJLP01000005.1"/>
</dbReference>
<evidence type="ECO:0000313" key="2">
    <source>
        <dbReference type="Proteomes" id="UP000315842"/>
    </source>
</evidence>
<comment type="caution">
    <text evidence="1">The sequence shown here is derived from an EMBL/GenBank/DDBJ whole genome shotgun (WGS) entry which is preliminary data.</text>
</comment>
<reference evidence="1 2" key="1">
    <citation type="submission" date="2019-06" db="EMBL/GenBank/DDBJ databases">
        <title>Whole genome shotgun sequence of Cellulomonas uda NBRC 3747.</title>
        <authorList>
            <person name="Hosoyama A."/>
            <person name="Uohara A."/>
            <person name="Ohji S."/>
            <person name="Ichikawa N."/>
        </authorList>
    </citation>
    <scope>NUCLEOTIDE SEQUENCE [LARGE SCALE GENOMIC DNA]</scope>
    <source>
        <strain evidence="1 2">NBRC 3747</strain>
    </source>
</reference>